<sequence length="324" mass="37075">MITRLAPEWETTGWLNSDTPLSLAAFRGRPIVAAAFQMLCPGCVAHTIPQLNKVRQLFPADQVTVLGLHSVFEHHEAMREESLRAFLHEYKVQFPVAIDRHTPGEDIPLTMQRYQFQGTPTLMLIDRDGRLRLTTLGFAGDEQGDRKHHGGPEKAVHHYPRDHYAYWRAAIGDHAKLAAPGAFGENLAIAGLTERDVAVGDRFRLGSALIEASQGRQPCFRLNLRFELPDMALRMQQSGRTGWYYRIVEEGEVRAGDTLDLVERRLPDWTIERLWRNLYVRTLDREELLAMAAEPLLPERWRDIARRRLQSGDVEDWTPRLRGA</sequence>
<protein>
    <submittedName>
        <fullName evidence="2">MOSC domain-containing protein</fullName>
    </submittedName>
</protein>
<reference evidence="3" key="1">
    <citation type="journal article" date="2019" name="Int. J. Syst. Evol. Microbiol.">
        <title>The Global Catalogue of Microorganisms (GCM) 10K type strain sequencing project: providing services to taxonomists for standard genome sequencing and annotation.</title>
        <authorList>
            <consortium name="The Broad Institute Genomics Platform"/>
            <consortium name="The Broad Institute Genome Sequencing Center for Infectious Disease"/>
            <person name="Wu L."/>
            <person name="Ma J."/>
        </authorList>
    </citation>
    <scope>NUCLEOTIDE SEQUENCE [LARGE SCALE GENOMIC DNA]</scope>
    <source>
        <strain evidence="3">KCTC 42644</strain>
    </source>
</reference>
<dbReference type="Proteomes" id="UP001595615">
    <property type="component" value="Unassembled WGS sequence"/>
</dbReference>
<evidence type="ECO:0000259" key="1">
    <source>
        <dbReference type="PROSITE" id="PS51340"/>
    </source>
</evidence>
<organism evidence="2 3">
    <name type="scientific">Sphingoaurantiacus capsulatus</name>
    <dbReference type="NCBI Taxonomy" id="1771310"/>
    <lineage>
        <taxon>Bacteria</taxon>
        <taxon>Pseudomonadati</taxon>
        <taxon>Pseudomonadota</taxon>
        <taxon>Alphaproteobacteria</taxon>
        <taxon>Sphingomonadales</taxon>
        <taxon>Sphingosinicellaceae</taxon>
        <taxon>Sphingoaurantiacus</taxon>
    </lineage>
</organism>
<dbReference type="InterPro" id="IPR005163">
    <property type="entry name" value="Tri_helical_YiiM-like"/>
</dbReference>
<dbReference type="PANTHER" id="PTHR30212">
    <property type="entry name" value="PROTEIN YIIM"/>
    <property type="match status" value="1"/>
</dbReference>
<dbReference type="PROSITE" id="PS51340">
    <property type="entry name" value="MOSC"/>
    <property type="match status" value="1"/>
</dbReference>
<keyword evidence="3" id="KW-1185">Reference proteome</keyword>
<evidence type="ECO:0000313" key="2">
    <source>
        <dbReference type="EMBL" id="MFC3712571.1"/>
    </source>
</evidence>
<dbReference type="SUPFAM" id="SSF52833">
    <property type="entry name" value="Thioredoxin-like"/>
    <property type="match status" value="1"/>
</dbReference>
<evidence type="ECO:0000313" key="3">
    <source>
        <dbReference type="Proteomes" id="UP001595615"/>
    </source>
</evidence>
<dbReference type="PANTHER" id="PTHR30212:SF2">
    <property type="entry name" value="PROTEIN YIIM"/>
    <property type="match status" value="1"/>
</dbReference>
<dbReference type="Pfam" id="PF03475">
    <property type="entry name" value="YiiM_3-alpha"/>
    <property type="match status" value="1"/>
</dbReference>
<gene>
    <name evidence="2" type="ORF">ACFOMD_08320</name>
</gene>
<dbReference type="SUPFAM" id="SSF50800">
    <property type="entry name" value="PK beta-barrel domain-like"/>
    <property type="match status" value="1"/>
</dbReference>
<dbReference type="InterPro" id="IPR052353">
    <property type="entry name" value="Benzoxazolinone_Detox_Enz"/>
</dbReference>
<dbReference type="InterPro" id="IPR036249">
    <property type="entry name" value="Thioredoxin-like_sf"/>
</dbReference>
<feature type="domain" description="MOSC" evidence="1">
    <location>
        <begin position="125"/>
        <end position="262"/>
    </location>
</feature>
<dbReference type="Pfam" id="PF03473">
    <property type="entry name" value="MOSC"/>
    <property type="match status" value="1"/>
</dbReference>
<dbReference type="Pfam" id="PF08534">
    <property type="entry name" value="Redoxin"/>
    <property type="match status" value="1"/>
</dbReference>
<accession>A0ABV7X9P6</accession>
<dbReference type="EMBL" id="JBHRXV010000006">
    <property type="protein sequence ID" value="MFC3712571.1"/>
    <property type="molecule type" value="Genomic_DNA"/>
</dbReference>
<proteinExistence type="predicted"/>
<name>A0ABV7X9P6_9SPHN</name>
<dbReference type="InterPro" id="IPR013740">
    <property type="entry name" value="Redoxin"/>
</dbReference>
<dbReference type="Gene3D" id="2.40.33.20">
    <property type="entry name" value="PK beta-barrel domain-like"/>
    <property type="match status" value="1"/>
</dbReference>
<dbReference type="InterPro" id="IPR005302">
    <property type="entry name" value="MoCF_Sase_C"/>
</dbReference>
<dbReference type="InterPro" id="IPR011037">
    <property type="entry name" value="Pyrv_Knase-like_insert_dom_sf"/>
</dbReference>
<comment type="caution">
    <text evidence="2">The sequence shown here is derived from an EMBL/GenBank/DDBJ whole genome shotgun (WGS) entry which is preliminary data.</text>
</comment>
<dbReference type="RefSeq" id="WP_380859732.1">
    <property type="nucleotide sequence ID" value="NZ_JBHRXV010000006.1"/>
</dbReference>